<comment type="caution">
    <text evidence="1">The sequence shown here is derived from an EMBL/GenBank/DDBJ whole genome shotgun (WGS) entry which is preliminary data.</text>
</comment>
<evidence type="ECO:0000313" key="1">
    <source>
        <dbReference type="EMBL" id="KAF4145660.1"/>
    </source>
</evidence>
<sequence>MVRCGDVALRDSRESVHLVIAEHASADTWVHPVLKKKATEQGVAAVDKSETILTGGKFPGKGVVTEDGPAV</sequence>
<accession>A0A8S9UY87</accession>
<dbReference type="Proteomes" id="UP000704712">
    <property type="component" value="Unassembled WGS sequence"/>
</dbReference>
<organism evidence="1 2">
    <name type="scientific">Phytophthora infestans</name>
    <name type="common">Potato late blight agent</name>
    <name type="synonym">Botrytis infestans</name>
    <dbReference type="NCBI Taxonomy" id="4787"/>
    <lineage>
        <taxon>Eukaryota</taxon>
        <taxon>Sar</taxon>
        <taxon>Stramenopiles</taxon>
        <taxon>Oomycota</taxon>
        <taxon>Peronosporomycetes</taxon>
        <taxon>Peronosporales</taxon>
        <taxon>Peronosporaceae</taxon>
        <taxon>Phytophthora</taxon>
    </lineage>
</organism>
<dbReference type="EMBL" id="JAACNO010000714">
    <property type="protein sequence ID" value="KAF4145660.1"/>
    <property type="molecule type" value="Genomic_DNA"/>
</dbReference>
<protein>
    <submittedName>
        <fullName evidence="1">Uncharacterized protein</fullName>
    </submittedName>
</protein>
<proteinExistence type="predicted"/>
<evidence type="ECO:0000313" key="2">
    <source>
        <dbReference type="Proteomes" id="UP000704712"/>
    </source>
</evidence>
<dbReference type="AlphaFoldDB" id="A0A8S9UY87"/>
<gene>
    <name evidence="1" type="ORF">GN958_ATG05166</name>
</gene>
<reference evidence="1" key="1">
    <citation type="submission" date="2020-03" db="EMBL/GenBank/DDBJ databases">
        <title>Hybrid Assembly of Korean Phytophthora infestans isolates.</title>
        <authorList>
            <person name="Prokchorchik M."/>
            <person name="Lee Y."/>
            <person name="Seo J."/>
            <person name="Cho J.-H."/>
            <person name="Park Y.-E."/>
            <person name="Jang D.-C."/>
            <person name="Im J.-S."/>
            <person name="Choi J.-G."/>
            <person name="Park H.-J."/>
            <person name="Lee G.-B."/>
            <person name="Lee Y.-G."/>
            <person name="Hong S.-Y."/>
            <person name="Cho K."/>
            <person name="Sohn K.H."/>
        </authorList>
    </citation>
    <scope>NUCLEOTIDE SEQUENCE</scope>
    <source>
        <strain evidence="1">KR_2_A2</strain>
    </source>
</reference>
<name>A0A8S9UY87_PHYIN</name>